<dbReference type="GO" id="GO:0042795">
    <property type="term" value="P:snRNA transcription by RNA polymerase II"/>
    <property type="evidence" value="ECO:0007669"/>
    <property type="project" value="TreeGrafter"/>
</dbReference>
<keyword evidence="12" id="KW-1185">Reference proteome</keyword>
<sequence length="381" mass="43453">MAGRTDENIPTYEVANVNTKKIHVGSFGHLWRQNLSSCELSLAEVSGVDLEDEELATELDCTADIATEIKSLCSVDALKSNEDGEEADPEIIPEDSCLVTLSIRNKIIERRKEMAVDRAFRQEVFLHEMESCGLGARPEDLSDMVDEGELVLTLEVFHPVVYQKSNGNKPNVAIQVLGTQKLTELRDAIKCVSDLQIGGEFSSNPDLAPENICKDLFKSAFFYFEGVFYNDMRYPECRDLSSTIIGWSESHDRGYGKFQSAKMEDFTFNDLNIKIGFPYLYCHQGDCEHIVTIVDIRLIHHEDCLDRRLYPLYVRKHWFCTRKCNVCNIYVAKWVTNQDSLAPDDPCFFCDVCFKMLHYDTEGNKLGDFLAYVYVDHGTFN</sequence>
<protein>
    <recommendedName>
        <fullName evidence="3">snRNA-activating protein complex subunit 3</fullName>
    </recommendedName>
    <alternativeName>
        <fullName evidence="10">Small nuclear RNA-activating complex polypeptide 3</fullName>
    </alternativeName>
</protein>
<dbReference type="AlphaFoldDB" id="A0AAV7DFF8"/>
<dbReference type="GO" id="GO:0001046">
    <property type="term" value="F:core promoter sequence-specific DNA binding"/>
    <property type="evidence" value="ECO:0007669"/>
    <property type="project" value="TreeGrafter"/>
</dbReference>
<comment type="caution">
    <text evidence="11">The sequence shown here is derived from an EMBL/GenBank/DDBJ whole genome shotgun (WGS) entry which is preliminary data.</text>
</comment>
<dbReference type="GO" id="GO:0042796">
    <property type="term" value="P:snRNA transcription by RNA polymerase III"/>
    <property type="evidence" value="ECO:0007669"/>
    <property type="project" value="TreeGrafter"/>
</dbReference>
<evidence type="ECO:0000256" key="4">
    <source>
        <dbReference type="ARBA" id="ARBA00023015"/>
    </source>
</evidence>
<dbReference type="GO" id="GO:0005634">
    <property type="term" value="C:nucleus"/>
    <property type="evidence" value="ECO:0007669"/>
    <property type="project" value="UniProtKB-SubCell"/>
</dbReference>
<evidence type="ECO:0000256" key="8">
    <source>
        <dbReference type="ARBA" id="ARBA00025193"/>
    </source>
</evidence>
<keyword evidence="4" id="KW-0805">Transcription regulation</keyword>
<evidence type="ECO:0000256" key="5">
    <source>
        <dbReference type="ARBA" id="ARBA00023125"/>
    </source>
</evidence>
<evidence type="ECO:0000256" key="1">
    <source>
        <dbReference type="ARBA" id="ARBA00004123"/>
    </source>
</evidence>
<keyword evidence="7" id="KW-0539">Nucleus</keyword>
<dbReference type="InterPro" id="IPR022042">
    <property type="entry name" value="snRNA-activating_su3"/>
</dbReference>
<proteinExistence type="inferred from homology"/>
<dbReference type="EMBL" id="WNYA01000001">
    <property type="protein sequence ID" value="KAG8595491.1"/>
    <property type="molecule type" value="Genomic_DNA"/>
</dbReference>
<dbReference type="GO" id="GO:0019185">
    <property type="term" value="C:snRNA-activating protein complex"/>
    <property type="evidence" value="ECO:0007669"/>
    <property type="project" value="TreeGrafter"/>
</dbReference>
<comment type="similarity">
    <text evidence="2">Belongs to the SNAPC3/SRD2 family.</text>
</comment>
<dbReference type="GO" id="GO:0003681">
    <property type="term" value="F:bent DNA binding"/>
    <property type="evidence" value="ECO:0007669"/>
    <property type="project" value="TreeGrafter"/>
</dbReference>
<reference evidence="11" key="1">
    <citation type="thesis" date="2020" institute="ProQuest LLC" country="789 East Eisenhower Parkway, Ann Arbor, MI, USA">
        <title>Comparative Genomics and Chromosome Evolution.</title>
        <authorList>
            <person name="Mudd A.B."/>
        </authorList>
    </citation>
    <scope>NUCLEOTIDE SEQUENCE</scope>
    <source>
        <strain evidence="11">237g6f4</strain>
        <tissue evidence="11">Blood</tissue>
    </source>
</reference>
<name>A0AAV7DFF8_ENGPU</name>
<evidence type="ECO:0000256" key="9">
    <source>
        <dbReference type="ARBA" id="ARBA00025958"/>
    </source>
</evidence>
<evidence type="ECO:0000256" key="3">
    <source>
        <dbReference type="ARBA" id="ARBA00013634"/>
    </source>
</evidence>
<evidence type="ECO:0000313" key="11">
    <source>
        <dbReference type="EMBL" id="KAG8595491.1"/>
    </source>
</evidence>
<dbReference type="Pfam" id="PF12251">
    <property type="entry name" value="SNAPC3"/>
    <property type="match status" value="1"/>
</dbReference>
<keyword evidence="5" id="KW-0238">DNA-binding</keyword>
<evidence type="ECO:0000256" key="6">
    <source>
        <dbReference type="ARBA" id="ARBA00023163"/>
    </source>
</evidence>
<dbReference type="Proteomes" id="UP000824782">
    <property type="component" value="Unassembled WGS sequence"/>
</dbReference>
<dbReference type="PANTHER" id="PTHR13421">
    <property type="entry name" value="SNRNA-ACTIVATING PROTEIN COMPLEX SUBUNIT 3"/>
    <property type="match status" value="1"/>
</dbReference>
<gene>
    <name evidence="11" type="ORF">GDO81_001538</name>
</gene>
<evidence type="ECO:0000313" key="12">
    <source>
        <dbReference type="Proteomes" id="UP000824782"/>
    </source>
</evidence>
<evidence type="ECO:0000256" key="2">
    <source>
        <dbReference type="ARBA" id="ARBA00010410"/>
    </source>
</evidence>
<keyword evidence="6" id="KW-0804">Transcription</keyword>
<accession>A0AAV7DFF8</accession>
<comment type="subunit">
    <text evidence="9">Part of the SNAPc complex composed of 5 subunits: SNAPC1, SNAPC2, SNAPC3, SNAPC4 and SNAPC5. SNAPC3 interacts with SNAPC1.</text>
</comment>
<comment type="function">
    <text evidence="8">Part of the SNAPc complex required for the transcription of both RNA polymerase II and III small-nuclear RNA genes. Binds to the proximal sequence element (PSE), a non-TATA-box basal promoter element common to these 2 types of genes. Recruits TBP and BRF2 to the U6 snRNA TATA box.</text>
</comment>
<dbReference type="GO" id="GO:0001006">
    <property type="term" value="F:RNA polymerase III type 3 promoter sequence-specific DNA binding"/>
    <property type="evidence" value="ECO:0007669"/>
    <property type="project" value="TreeGrafter"/>
</dbReference>
<evidence type="ECO:0000256" key="10">
    <source>
        <dbReference type="ARBA" id="ARBA00029606"/>
    </source>
</evidence>
<organism evidence="11 12">
    <name type="scientific">Engystomops pustulosus</name>
    <name type="common">Tungara frog</name>
    <name type="synonym">Physalaemus pustulosus</name>
    <dbReference type="NCBI Taxonomy" id="76066"/>
    <lineage>
        <taxon>Eukaryota</taxon>
        <taxon>Metazoa</taxon>
        <taxon>Chordata</taxon>
        <taxon>Craniata</taxon>
        <taxon>Vertebrata</taxon>
        <taxon>Euteleostomi</taxon>
        <taxon>Amphibia</taxon>
        <taxon>Batrachia</taxon>
        <taxon>Anura</taxon>
        <taxon>Neobatrachia</taxon>
        <taxon>Hyloidea</taxon>
        <taxon>Leptodactylidae</taxon>
        <taxon>Leiuperinae</taxon>
        <taxon>Engystomops</taxon>
    </lineage>
</organism>
<dbReference type="GO" id="GO:0000978">
    <property type="term" value="F:RNA polymerase II cis-regulatory region sequence-specific DNA binding"/>
    <property type="evidence" value="ECO:0007669"/>
    <property type="project" value="TreeGrafter"/>
</dbReference>
<dbReference type="PANTHER" id="PTHR13421:SF16">
    <property type="entry name" value="SNRNA-ACTIVATING PROTEIN COMPLEX SUBUNIT 3"/>
    <property type="match status" value="1"/>
</dbReference>
<comment type="subcellular location">
    <subcellularLocation>
        <location evidence="1">Nucleus</location>
    </subcellularLocation>
</comment>
<evidence type="ECO:0000256" key="7">
    <source>
        <dbReference type="ARBA" id="ARBA00023242"/>
    </source>
</evidence>